<name>A0A3M0G519_9ACTN</name>
<comment type="caution">
    <text evidence="2">The sequence shown here is derived from an EMBL/GenBank/DDBJ whole genome shotgun (WGS) entry which is preliminary data.</text>
</comment>
<evidence type="ECO:0000313" key="2">
    <source>
        <dbReference type="EMBL" id="RMB60121.1"/>
    </source>
</evidence>
<feature type="transmembrane region" description="Helical" evidence="1">
    <location>
        <begin position="53"/>
        <end position="71"/>
    </location>
</feature>
<keyword evidence="3" id="KW-1185">Reference proteome</keyword>
<organism evidence="2 3">
    <name type="scientific">Tessaracoccus antarcticus</name>
    <dbReference type="NCBI Taxonomy" id="2479848"/>
    <lineage>
        <taxon>Bacteria</taxon>
        <taxon>Bacillati</taxon>
        <taxon>Actinomycetota</taxon>
        <taxon>Actinomycetes</taxon>
        <taxon>Propionibacteriales</taxon>
        <taxon>Propionibacteriaceae</taxon>
        <taxon>Tessaracoccus</taxon>
    </lineage>
</organism>
<reference evidence="2 3" key="1">
    <citation type="submission" date="2018-10" db="EMBL/GenBank/DDBJ databases">
        <title>Tessaracoccus antarcticuss sp. nov., isolated from sediment.</title>
        <authorList>
            <person name="Zhou L.Y."/>
            <person name="Du Z.J."/>
        </authorList>
    </citation>
    <scope>NUCLEOTIDE SEQUENCE [LARGE SCALE GENOMIC DNA]</scope>
    <source>
        <strain evidence="2 3">JDX10</strain>
    </source>
</reference>
<keyword evidence="1" id="KW-0472">Membrane</keyword>
<dbReference type="Proteomes" id="UP000275256">
    <property type="component" value="Unassembled WGS sequence"/>
</dbReference>
<keyword evidence="1" id="KW-0812">Transmembrane</keyword>
<evidence type="ECO:0000256" key="1">
    <source>
        <dbReference type="SAM" id="Phobius"/>
    </source>
</evidence>
<evidence type="ECO:0000313" key="3">
    <source>
        <dbReference type="Proteomes" id="UP000275256"/>
    </source>
</evidence>
<protein>
    <submittedName>
        <fullName evidence="2">Uncharacterized protein</fullName>
    </submittedName>
</protein>
<proteinExistence type="predicted"/>
<gene>
    <name evidence="2" type="ORF">EAX62_10520</name>
</gene>
<dbReference type="AlphaFoldDB" id="A0A3M0G519"/>
<dbReference type="EMBL" id="REFW01000002">
    <property type="protein sequence ID" value="RMB60121.1"/>
    <property type="molecule type" value="Genomic_DNA"/>
</dbReference>
<feature type="transmembrane region" description="Helical" evidence="1">
    <location>
        <begin position="77"/>
        <end position="95"/>
    </location>
</feature>
<keyword evidence="1" id="KW-1133">Transmembrane helix</keyword>
<sequence length="101" mass="10962">MESLLAARQELGPGMEPALVDSFAQKIIAEVQRQTWMEHQKPVPRPESNGGRLAIGIVSLVMAIPLTAIALGNGSVFMAIVCWIGIVMVNFAFAFRQRGNP</sequence>
<accession>A0A3M0G519</accession>